<evidence type="ECO:0000313" key="2">
    <source>
        <dbReference type="Proteomes" id="UP000007726"/>
    </source>
</evidence>
<reference evidence="1 2" key="1">
    <citation type="journal article" date="2012" name="BMC Microbiol.">
        <title>Genome sequence of Desulfitobacterium hafniense DCB-2, a Gram-positive anaerobe capable of dehalogenation and metal reduction.</title>
        <authorList>
            <person name="Kim S.H."/>
            <person name="Harzman C."/>
            <person name="Davis J.K."/>
            <person name="Hutcheson R."/>
            <person name="Broderick J.B."/>
            <person name="Marsh T.L."/>
            <person name="Tiedje J.M."/>
        </authorList>
    </citation>
    <scope>NUCLEOTIDE SEQUENCE [LARGE SCALE GENOMIC DNA]</scope>
    <source>
        <strain evidence="2">DSM 10664 / DCB-2</strain>
    </source>
</reference>
<proteinExistence type="predicted"/>
<organism evidence="1 2">
    <name type="scientific">Desulfitobacterium hafniense (strain DSM 10664 / DCB-2)</name>
    <dbReference type="NCBI Taxonomy" id="272564"/>
    <lineage>
        <taxon>Bacteria</taxon>
        <taxon>Bacillati</taxon>
        <taxon>Bacillota</taxon>
        <taxon>Clostridia</taxon>
        <taxon>Eubacteriales</taxon>
        <taxon>Desulfitobacteriaceae</taxon>
        <taxon>Desulfitobacterium</taxon>
    </lineage>
</organism>
<gene>
    <name evidence="1" type="ordered locus">Dhaf_3877</name>
</gene>
<name>B8FSA5_DESHD</name>
<evidence type="ECO:0000313" key="1">
    <source>
        <dbReference type="EMBL" id="ACL21893.1"/>
    </source>
</evidence>
<dbReference type="HOGENOM" id="CLU_2860387_0_0_9"/>
<protein>
    <submittedName>
        <fullName evidence="1">Uncharacterized protein</fullName>
    </submittedName>
</protein>
<accession>B8FSA5</accession>
<dbReference type="EMBL" id="CP001336">
    <property type="protein sequence ID" value="ACL21893.1"/>
    <property type="molecule type" value="Genomic_DNA"/>
</dbReference>
<dbReference type="KEGG" id="dhd:Dhaf_3877"/>
<dbReference type="Proteomes" id="UP000007726">
    <property type="component" value="Chromosome"/>
</dbReference>
<dbReference type="AlphaFoldDB" id="B8FSA5"/>
<sequence>MNSRNFPMGKLPLKFNKDQRTLAPRLMSGQGSLLPSAIIDAKLPHRAAALKMAKVTMGFTFEVR</sequence>